<dbReference type="InterPro" id="IPR007048">
    <property type="entry name" value="IraD/Gp25-like"/>
</dbReference>
<evidence type="ECO:0000313" key="2">
    <source>
        <dbReference type="EMBL" id="RVU46221.1"/>
    </source>
</evidence>
<evidence type="ECO:0000259" key="1">
    <source>
        <dbReference type="Pfam" id="PF04965"/>
    </source>
</evidence>
<dbReference type="PANTHER" id="PTHR35862">
    <property type="entry name" value="FELS-2 PROPHAGE PROTEIN"/>
    <property type="match status" value="1"/>
</dbReference>
<keyword evidence="3" id="KW-1185">Reference proteome</keyword>
<evidence type="ECO:0000313" key="3">
    <source>
        <dbReference type="Proteomes" id="UP000285575"/>
    </source>
</evidence>
<accession>A0A437RHL5</accession>
<dbReference type="Pfam" id="PF04965">
    <property type="entry name" value="GPW_gp25"/>
    <property type="match status" value="1"/>
</dbReference>
<dbReference type="SUPFAM" id="SSF160719">
    <property type="entry name" value="gpW/gp25-like"/>
    <property type="match status" value="1"/>
</dbReference>
<dbReference type="RefSeq" id="WP_128228587.1">
    <property type="nucleotide sequence ID" value="NZ_SACR01000003.1"/>
</dbReference>
<reference evidence="2 3" key="1">
    <citation type="submission" date="2019-01" db="EMBL/GenBank/DDBJ databases">
        <authorList>
            <person name="Chen W.-M."/>
        </authorList>
    </citation>
    <scope>NUCLEOTIDE SEQUENCE [LARGE SCALE GENOMIC DNA]</scope>
    <source>
        <strain evidence="2 3">KYPY4</strain>
    </source>
</reference>
<name>A0A437RHL5_9BURK</name>
<sequence length="136" mass="15596">MSEDRSLVTRHIGFGLAWPLLPQDGRLPRAEGLARVRQALQMILETEPGERLMRPDFGCGLRRFLQQPNNGATRAQIEAAVREALQRWEPRIELLDVAVEPDAQVGSALWILVDYRLRLDGRRDNFVHPFHLAHLE</sequence>
<dbReference type="EMBL" id="SACR01000003">
    <property type="protein sequence ID" value="RVU46221.1"/>
    <property type="molecule type" value="Genomic_DNA"/>
</dbReference>
<dbReference type="OrthoDB" id="9802846at2"/>
<dbReference type="PANTHER" id="PTHR35862:SF1">
    <property type="entry name" value="FELS-2 PROPHAGE PROTEIN"/>
    <property type="match status" value="1"/>
</dbReference>
<protein>
    <submittedName>
        <fullName evidence="2">Baseplate assembly protein</fullName>
    </submittedName>
</protein>
<dbReference type="InterPro" id="IPR052726">
    <property type="entry name" value="Phage_Baseplate_Hub"/>
</dbReference>
<organism evidence="2 3">
    <name type="scientific">Rubrivivax rivuli</name>
    <dbReference type="NCBI Taxonomy" id="1862385"/>
    <lineage>
        <taxon>Bacteria</taxon>
        <taxon>Pseudomonadati</taxon>
        <taxon>Pseudomonadota</taxon>
        <taxon>Betaproteobacteria</taxon>
        <taxon>Burkholderiales</taxon>
        <taxon>Sphaerotilaceae</taxon>
        <taxon>Rubrivivax</taxon>
    </lineage>
</organism>
<dbReference type="AlphaFoldDB" id="A0A437RHL5"/>
<comment type="caution">
    <text evidence="2">The sequence shown here is derived from an EMBL/GenBank/DDBJ whole genome shotgun (WGS) entry which is preliminary data.</text>
</comment>
<proteinExistence type="predicted"/>
<dbReference type="Gene3D" id="3.10.450.40">
    <property type="match status" value="1"/>
</dbReference>
<dbReference type="Proteomes" id="UP000285575">
    <property type="component" value="Unassembled WGS sequence"/>
</dbReference>
<gene>
    <name evidence="2" type="ORF">EOE66_10210</name>
</gene>
<feature type="domain" description="IraD/Gp25-like" evidence="1">
    <location>
        <begin position="31"/>
        <end position="120"/>
    </location>
</feature>